<evidence type="ECO:0000313" key="2">
    <source>
        <dbReference type="Proteomes" id="UP001139488"/>
    </source>
</evidence>
<proteinExistence type="predicted"/>
<gene>
    <name evidence="1" type="ORF">LNL84_16515</name>
</gene>
<comment type="caution">
    <text evidence="1">The sequence shown here is derived from an EMBL/GenBank/DDBJ whole genome shotgun (WGS) entry which is preliminary data.</text>
</comment>
<sequence length="63" mass="7409">MKVDIHTRYLSFRERTISMFDKITIAKRLMSRREKMMPIIEYKKGDNSESYRPFQTFGGAGGS</sequence>
<dbReference type="RefSeq" id="WP_244358723.1">
    <property type="nucleotide sequence ID" value="NZ_JAJNNZ010000016.1"/>
</dbReference>
<dbReference type="Proteomes" id="UP001139488">
    <property type="component" value="Unassembled WGS sequence"/>
</dbReference>
<name>A0A9X1WHU2_9VIBR</name>
<keyword evidence="2" id="KW-1185">Reference proteome</keyword>
<reference evidence="1" key="1">
    <citation type="submission" date="2021-11" db="EMBL/GenBank/DDBJ databases">
        <title>Vibrio ZSDE26 sp. nov. and Vibrio ZSDZ34 sp. nov., isolated from coastal seawater in Qingdao.</title>
        <authorList>
            <person name="Zhang P."/>
        </authorList>
    </citation>
    <scope>NUCLEOTIDE SEQUENCE</scope>
    <source>
        <strain evidence="1">ZSDZ34</strain>
    </source>
</reference>
<accession>A0A9X1WHU2</accession>
<dbReference type="AlphaFoldDB" id="A0A9X1WHU2"/>
<organism evidence="1 2">
    <name type="scientific">Vibrio gelatinilyticus</name>
    <dbReference type="NCBI Taxonomy" id="2893468"/>
    <lineage>
        <taxon>Bacteria</taxon>
        <taxon>Pseudomonadati</taxon>
        <taxon>Pseudomonadota</taxon>
        <taxon>Gammaproteobacteria</taxon>
        <taxon>Vibrionales</taxon>
        <taxon>Vibrionaceae</taxon>
        <taxon>Vibrio</taxon>
    </lineage>
</organism>
<evidence type="ECO:0000313" key="1">
    <source>
        <dbReference type="EMBL" id="MCJ2378420.1"/>
    </source>
</evidence>
<dbReference type="EMBL" id="JAJNNZ010000016">
    <property type="protein sequence ID" value="MCJ2378420.1"/>
    <property type="molecule type" value="Genomic_DNA"/>
</dbReference>
<protein>
    <submittedName>
        <fullName evidence="1">Uncharacterized protein</fullName>
    </submittedName>
</protein>